<dbReference type="GO" id="GO:0010972">
    <property type="term" value="P:negative regulation of G2/M transition of mitotic cell cycle"/>
    <property type="evidence" value="ECO:0007669"/>
    <property type="project" value="TreeGrafter"/>
</dbReference>
<feature type="compositionally biased region" description="Basic and acidic residues" evidence="1">
    <location>
        <begin position="1"/>
        <end position="17"/>
    </location>
</feature>
<evidence type="ECO:0000313" key="3">
    <source>
        <dbReference type="Proteomes" id="UP000789524"/>
    </source>
</evidence>
<reference evidence="2" key="1">
    <citation type="submission" date="2021-09" db="EMBL/GenBank/DDBJ databases">
        <authorList>
            <person name="Martin H S."/>
        </authorList>
    </citation>
    <scope>NUCLEOTIDE SEQUENCE</scope>
</reference>
<name>A0A8J2R6K5_9NEOP</name>
<comment type="caution">
    <text evidence="2">The sequence shown here is derived from an EMBL/GenBank/DDBJ whole genome shotgun (WGS) entry which is preliminary data.</text>
</comment>
<dbReference type="EMBL" id="CAKASE010000081">
    <property type="protein sequence ID" value="CAG9583017.1"/>
    <property type="molecule type" value="Genomic_DNA"/>
</dbReference>
<feature type="region of interest" description="Disordered" evidence="1">
    <location>
        <begin position="1"/>
        <end position="68"/>
    </location>
</feature>
<dbReference type="AlphaFoldDB" id="A0A8J2R6K5"/>
<dbReference type="OrthoDB" id="6338233at2759"/>
<dbReference type="PANTHER" id="PTHR16524">
    <property type="entry name" value="CELL DEATH REGULATOR AVEN"/>
    <property type="match status" value="1"/>
</dbReference>
<sequence length="375" mass="43646">MPEETKRNQKGKNESKEQRKKRQPRHQAGPVEKKQEKEPEKQKETPKAPEKPAYQPPGPEFYQGLKRETDEILKITEEENSKYKKKEIQSNWAKYEMPIESYEAMDEQENLGADYETLIQAPLSVGTHFQFKHEKSWDVTSSPSPYETYFDIDMGDLVIALSTIPFYERTNIDKSVFTASDFQSMDHRAMKYKQKYYKDNKYNTPDLDTQNSIINKLCEKNEENTTSSENIEISNEKINEDNVLRFKDSLDTNGHPVDNKVDKKLELNINSNEDINIIKPKEIEKLKTTTEILIKPKIIMEPKGDDPMIDNDDFDNNLLASTNDEIVKKSVKEIPVSNISEDRPQETLQIQKESKNPIIESPEDLEKWLDDFLDG</sequence>
<protein>
    <submittedName>
        <fullName evidence="2">(African queen) hypothetical protein</fullName>
    </submittedName>
</protein>
<gene>
    <name evidence="2" type="ORF">DCHRY22_LOCUS14492</name>
</gene>
<proteinExistence type="predicted"/>
<organism evidence="2 3">
    <name type="scientific">Danaus chrysippus</name>
    <name type="common">African queen</name>
    <dbReference type="NCBI Taxonomy" id="151541"/>
    <lineage>
        <taxon>Eukaryota</taxon>
        <taxon>Metazoa</taxon>
        <taxon>Ecdysozoa</taxon>
        <taxon>Arthropoda</taxon>
        <taxon>Hexapoda</taxon>
        <taxon>Insecta</taxon>
        <taxon>Pterygota</taxon>
        <taxon>Neoptera</taxon>
        <taxon>Endopterygota</taxon>
        <taxon>Lepidoptera</taxon>
        <taxon>Glossata</taxon>
        <taxon>Ditrysia</taxon>
        <taxon>Papilionoidea</taxon>
        <taxon>Nymphalidae</taxon>
        <taxon>Danainae</taxon>
        <taxon>Danaini</taxon>
        <taxon>Danaina</taxon>
        <taxon>Danaus</taxon>
        <taxon>Anosia</taxon>
    </lineage>
</organism>
<dbReference type="InterPro" id="IPR026187">
    <property type="entry name" value="Aven"/>
</dbReference>
<dbReference type="PANTHER" id="PTHR16524:SF2">
    <property type="entry name" value="CELL DEATH REGULATOR AVEN"/>
    <property type="match status" value="1"/>
</dbReference>
<accession>A0A8J2R6K5</accession>
<evidence type="ECO:0000256" key="1">
    <source>
        <dbReference type="SAM" id="MobiDB-lite"/>
    </source>
</evidence>
<evidence type="ECO:0000313" key="2">
    <source>
        <dbReference type="EMBL" id="CAG9583017.1"/>
    </source>
</evidence>
<feature type="compositionally biased region" description="Basic and acidic residues" evidence="1">
    <location>
        <begin position="31"/>
        <end position="50"/>
    </location>
</feature>
<keyword evidence="3" id="KW-1185">Reference proteome</keyword>
<dbReference type="Proteomes" id="UP000789524">
    <property type="component" value="Unassembled WGS sequence"/>
</dbReference>